<dbReference type="EC" id="2.1.1.182" evidence="7"/>
<dbReference type="InterPro" id="IPR020598">
    <property type="entry name" value="rRNA_Ade_methylase_Trfase_N"/>
</dbReference>
<dbReference type="SUPFAM" id="SSF53335">
    <property type="entry name" value="S-adenosyl-L-methionine-dependent methyltransferases"/>
    <property type="match status" value="1"/>
</dbReference>
<sequence>MSIREIRELLAGSALRPRRRFGQNFLHDRNLARWIVDAALQGLSKPWRAWEVGPGLGVLTKLLLERGAEVEAVEIDRGLAELLRARFAEEPRFRLCEGDVLRAEWPEPAADRVLIGNLPYSISGPFLATLFRREAQFRRIVVTLQREVAERLVAGPRQRAYGSLSILGQSCFRIEIRKRLPPTVFYPAPKVESSVVCMEPLAAAPITRAERESFCSFVREAFQQRRKRLGSRFCLEESRRPEELSVAEWVDLFRRCRRNGFAGGDRPKGRRDLLV</sequence>
<feature type="binding site" evidence="7 8">
    <location>
        <position position="26"/>
    </location>
    <ligand>
        <name>S-adenosyl-L-methionine</name>
        <dbReference type="ChEBI" id="CHEBI:59789"/>
    </ligand>
</feature>
<keyword evidence="5 7" id="KW-0949">S-adenosyl-L-methionine</keyword>
<evidence type="ECO:0000256" key="1">
    <source>
        <dbReference type="ARBA" id="ARBA00022490"/>
    </source>
</evidence>
<feature type="binding site" evidence="7 8">
    <location>
        <position position="74"/>
    </location>
    <ligand>
        <name>S-adenosyl-L-methionine</name>
        <dbReference type="ChEBI" id="CHEBI:59789"/>
    </ligand>
</feature>
<accession>A0A5E6MEG8</accession>
<evidence type="ECO:0000256" key="3">
    <source>
        <dbReference type="ARBA" id="ARBA00022603"/>
    </source>
</evidence>
<dbReference type="GO" id="GO:0003723">
    <property type="term" value="F:RNA binding"/>
    <property type="evidence" value="ECO:0007669"/>
    <property type="project" value="UniProtKB-UniRule"/>
</dbReference>
<dbReference type="InterPro" id="IPR020596">
    <property type="entry name" value="rRNA_Ade_Mease_Trfase_CS"/>
</dbReference>
<dbReference type="Gene3D" id="3.40.50.150">
    <property type="entry name" value="Vaccinia Virus protein VP39"/>
    <property type="match status" value="1"/>
</dbReference>
<dbReference type="PROSITE" id="PS51689">
    <property type="entry name" value="SAM_RNA_A_N6_MT"/>
    <property type="match status" value="1"/>
</dbReference>
<dbReference type="SMART" id="SM00650">
    <property type="entry name" value="rADc"/>
    <property type="match status" value="1"/>
</dbReference>
<evidence type="ECO:0000256" key="7">
    <source>
        <dbReference type="HAMAP-Rule" id="MF_00607"/>
    </source>
</evidence>
<dbReference type="PANTHER" id="PTHR11727">
    <property type="entry name" value="DIMETHYLADENOSINE TRANSFERASE"/>
    <property type="match status" value="1"/>
</dbReference>
<name>A0A5E6MEG8_9BACT</name>
<feature type="binding site" evidence="7 8">
    <location>
        <position position="53"/>
    </location>
    <ligand>
        <name>S-adenosyl-L-methionine</name>
        <dbReference type="ChEBI" id="CHEBI:59789"/>
    </ligand>
</feature>
<evidence type="ECO:0000256" key="5">
    <source>
        <dbReference type="ARBA" id="ARBA00022691"/>
    </source>
</evidence>
<comment type="catalytic activity">
    <reaction evidence="7">
        <text>adenosine(1518)/adenosine(1519) in 16S rRNA + 4 S-adenosyl-L-methionine = N(6)-dimethyladenosine(1518)/N(6)-dimethyladenosine(1519) in 16S rRNA + 4 S-adenosyl-L-homocysteine + 4 H(+)</text>
        <dbReference type="Rhea" id="RHEA:19609"/>
        <dbReference type="Rhea" id="RHEA-COMP:10232"/>
        <dbReference type="Rhea" id="RHEA-COMP:10233"/>
        <dbReference type="ChEBI" id="CHEBI:15378"/>
        <dbReference type="ChEBI" id="CHEBI:57856"/>
        <dbReference type="ChEBI" id="CHEBI:59789"/>
        <dbReference type="ChEBI" id="CHEBI:74411"/>
        <dbReference type="ChEBI" id="CHEBI:74493"/>
        <dbReference type="EC" id="2.1.1.182"/>
    </reaction>
</comment>
<evidence type="ECO:0000256" key="6">
    <source>
        <dbReference type="ARBA" id="ARBA00022884"/>
    </source>
</evidence>
<proteinExistence type="inferred from homology"/>
<evidence type="ECO:0000256" key="4">
    <source>
        <dbReference type="ARBA" id="ARBA00022679"/>
    </source>
</evidence>
<dbReference type="AlphaFoldDB" id="A0A5E6MEG8"/>
<organism evidence="10 11">
    <name type="scientific">Methylacidimicrobium cyclopophantes</name>
    <dbReference type="NCBI Taxonomy" id="1041766"/>
    <lineage>
        <taxon>Bacteria</taxon>
        <taxon>Pseudomonadati</taxon>
        <taxon>Verrucomicrobiota</taxon>
        <taxon>Methylacidimicrobium</taxon>
    </lineage>
</organism>
<comment type="similarity">
    <text evidence="7">Belongs to the class I-like SAM-binding methyltransferase superfamily. rRNA adenine N(6)-methyltransferase family. RsmA subfamily.</text>
</comment>
<dbReference type="PANTHER" id="PTHR11727:SF7">
    <property type="entry name" value="DIMETHYLADENOSINE TRANSFERASE-RELATED"/>
    <property type="match status" value="1"/>
</dbReference>
<keyword evidence="2 7" id="KW-0698">rRNA processing</keyword>
<feature type="binding site" evidence="7 8">
    <location>
        <position position="24"/>
    </location>
    <ligand>
        <name>S-adenosyl-L-methionine</name>
        <dbReference type="ChEBI" id="CHEBI:59789"/>
    </ligand>
</feature>
<evidence type="ECO:0000313" key="10">
    <source>
        <dbReference type="EMBL" id="VVM04456.1"/>
    </source>
</evidence>
<evidence type="ECO:0000259" key="9">
    <source>
        <dbReference type="SMART" id="SM00650"/>
    </source>
</evidence>
<dbReference type="CDD" id="cd02440">
    <property type="entry name" value="AdoMet_MTases"/>
    <property type="match status" value="1"/>
</dbReference>
<evidence type="ECO:0000313" key="11">
    <source>
        <dbReference type="Proteomes" id="UP000381693"/>
    </source>
</evidence>
<dbReference type="OrthoDB" id="9814755at2"/>
<feature type="binding site" evidence="7 8">
    <location>
        <position position="117"/>
    </location>
    <ligand>
        <name>S-adenosyl-L-methionine</name>
        <dbReference type="ChEBI" id="CHEBI:59789"/>
    </ligand>
</feature>
<dbReference type="PROSITE" id="PS01131">
    <property type="entry name" value="RRNA_A_DIMETH"/>
    <property type="match status" value="1"/>
</dbReference>
<dbReference type="InterPro" id="IPR023165">
    <property type="entry name" value="rRNA_Ade_diMease-like_C"/>
</dbReference>
<dbReference type="GO" id="GO:0005829">
    <property type="term" value="C:cytosol"/>
    <property type="evidence" value="ECO:0007669"/>
    <property type="project" value="TreeGrafter"/>
</dbReference>
<gene>
    <name evidence="7 10" type="primary">rsmA</name>
    <name evidence="7" type="synonym">ksgA</name>
    <name evidence="10" type="ORF">MAMC_00070</name>
</gene>
<dbReference type="HAMAP" id="MF_00607">
    <property type="entry name" value="16SrRNA_methyltr_A"/>
    <property type="match status" value="1"/>
</dbReference>
<keyword evidence="6 7" id="KW-0694">RNA-binding</keyword>
<dbReference type="InterPro" id="IPR001737">
    <property type="entry name" value="KsgA/Erm"/>
</dbReference>
<dbReference type="RefSeq" id="WP_142524235.1">
    <property type="nucleotide sequence ID" value="NZ_CABFUZ020000009.1"/>
</dbReference>
<dbReference type="Pfam" id="PF00398">
    <property type="entry name" value="RrnaAD"/>
    <property type="match status" value="1"/>
</dbReference>
<comment type="subcellular location">
    <subcellularLocation>
        <location evidence="7">Cytoplasm</location>
    </subcellularLocation>
</comment>
<dbReference type="Proteomes" id="UP000381693">
    <property type="component" value="Unassembled WGS sequence"/>
</dbReference>
<keyword evidence="3 7" id="KW-0489">Methyltransferase</keyword>
<reference evidence="10" key="1">
    <citation type="submission" date="2019-09" db="EMBL/GenBank/DDBJ databases">
        <authorList>
            <person name="Cremers G."/>
        </authorList>
    </citation>
    <scope>NUCLEOTIDE SEQUENCE [LARGE SCALE GENOMIC DNA]</scope>
    <source>
        <strain evidence="10">3B</strain>
    </source>
</reference>
<keyword evidence="11" id="KW-1185">Reference proteome</keyword>
<dbReference type="InterPro" id="IPR029063">
    <property type="entry name" value="SAM-dependent_MTases_sf"/>
</dbReference>
<feature type="binding site" evidence="7 8">
    <location>
        <position position="99"/>
    </location>
    <ligand>
        <name>S-adenosyl-L-methionine</name>
        <dbReference type="ChEBI" id="CHEBI:59789"/>
    </ligand>
</feature>
<dbReference type="Gene3D" id="1.10.8.100">
    <property type="entry name" value="Ribosomal RNA adenine dimethylase-like, domain 2"/>
    <property type="match status" value="1"/>
</dbReference>
<feature type="domain" description="Ribosomal RNA adenine methylase transferase N-terminal" evidence="9">
    <location>
        <begin position="31"/>
        <end position="202"/>
    </location>
</feature>
<evidence type="ECO:0000256" key="8">
    <source>
        <dbReference type="PROSITE-ProRule" id="PRU01026"/>
    </source>
</evidence>
<evidence type="ECO:0000256" key="2">
    <source>
        <dbReference type="ARBA" id="ARBA00022552"/>
    </source>
</evidence>
<dbReference type="InterPro" id="IPR011530">
    <property type="entry name" value="rRNA_adenine_dimethylase"/>
</dbReference>
<comment type="caution">
    <text evidence="10">The sequence shown here is derived from an EMBL/GenBank/DDBJ whole genome shotgun (WGS) entry which is preliminary data.</text>
</comment>
<keyword evidence="4 7" id="KW-0808">Transferase</keyword>
<keyword evidence="1 7" id="KW-0963">Cytoplasm</keyword>
<protein>
    <recommendedName>
        <fullName evidence="7">Ribosomal RNA small subunit methyltransferase A</fullName>
        <ecNumber evidence="7">2.1.1.182</ecNumber>
    </recommendedName>
    <alternativeName>
        <fullName evidence="7">16S rRNA (adenine(1518)-N(6)/adenine(1519)-N(6))-dimethyltransferase</fullName>
    </alternativeName>
    <alternativeName>
        <fullName evidence="7">16S rRNA dimethyladenosine transferase</fullName>
    </alternativeName>
    <alternativeName>
        <fullName evidence="7">16S rRNA dimethylase</fullName>
    </alternativeName>
    <alternativeName>
        <fullName evidence="7">S-adenosylmethionine-6-N', N'-adenosyl(rRNA) dimethyltransferase</fullName>
    </alternativeName>
</protein>
<dbReference type="NCBIfam" id="TIGR00755">
    <property type="entry name" value="ksgA"/>
    <property type="match status" value="1"/>
</dbReference>
<comment type="function">
    <text evidence="7">Specifically dimethylates two adjacent adenosines (A1518 and A1519) in the loop of a conserved hairpin near the 3'-end of 16S rRNA in the 30S particle. May play a critical role in biogenesis of 30S subunits.</text>
</comment>
<dbReference type="GO" id="GO:0052908">
    <property type="term" value="F:16S rRNA (adenine(1518)-N(6)/adenine(1519)-N(6))-dimethyltransferase activity"/>
    <property type="evidence" value="ECO:0007669"/>
    <property type="project" value="UniProtKB-EC"/>
</dbReference>
<dbReference type="EMBL" id="CABFUZ020000009">
    <property type="protein sequence ID" value="VVM04456.1"/>
    <property type="molecule type" value="Genomic_DNA"/>
</dbReference>